<organism evidence="1 2">
    <name type="scientific">Candidatus Nealsonbacteria bacterium RIFOXYB1_FULL_40_15</name>
    <dbReference type="NCBI Taxonomy" id="1801677"/>
    <lineage>
        <taxon>Bacteria</taxon>
        <taxon>Candidatus Nealsoniibacteriota</taxon>
    </lineage>
</organism>
<reference evidence="1 2" key="1">
    <citation type="journal article" date="2016" name="Nat. Commun.">
        <title>Thousands of microbial genomes shed light on interconnected biogeochemical processes in an aquifer system.</title>
        <authorList>
            <person name="Anantharaman K."/>
            <person name="Brown C.T."/>
            <person name="Hug L.A."/>
            <person name="Sharon I."/>
            <person name="Castelle C.J."/>
            <person name="Probst A.J."/>
            <person name="Thomas B.C."/>
            <person name="Singh A."/>
            <person name="Wilkins M.J."/>
            <person name="Karaoz U."/>
            <person name="Brodie E.L."/>
            <person name="Williams K.H."/>
            <person name="Hubbard S.S."/>
            <person name="Banfield J.F."/>
        </authorList>
    </citation>
    <scope>NUCLEOTIDE SEQUENCE [LARGE SCALE GENOMIC DNA]</scope>
</reference>
<accession>A0A1G2EPJ4</accession>
<comment type="caution">
    <text evidence="1">The sequence shown here is derived from an EMBL/GenBank/DDBJ whole genome shotgun (WGS) entry which is preliminary data.</text>
</comment>
<dbReference type="EMBL" id="MHMM01000004">
    <property type="protein sequence ID" value="OGZ27715.1"/>
    <property type="molecule type" value="Genomic_DNA"/>
</dbReference>
<evidence type="ECO:0000313" key="2">
    <source>
        <dbReference type="Proteomes" id="UP000177740"/>
    </source>
</evidence>
<evidence type="ECO:0000313" key="1">
    <source>
        <dbReference type="EMBL" id="OGZ27715.1"/>
    </source>
</evidence>
<gene>
    <name evidence="1" type="ORF">A2365_03675</name>
</gene>
<sequence length="65" mass="7187">MGRIRLEKVRAAKGAIARGNYPDRQLAGTEKVVDSVLAVIRHTAPKDWGQRHDANVIALQDQLPD</sequence>
<proteinExistence type="predicted"/>
<protein>
    <submittedName>
        <fullName evidence="1">Uncharacterized protein</fullName>
    </submittedName>
</protein>
<dbReference type="Proteomes" id="UP000177740">
    <property type="component" value="Unassembled WGS sequence"/>
</dbReference>
<name>A0A1G2EPJ4_9BACT</name>
<dbReference type="AlphaFoldDB" id="A0A1G2EPJ4"/>